<evidence type="ECO:0000256" key="1">
    <source>
        <dbReference type="SAM" id="MobiDB-lite"/>
    </source>
</evidence>
<organism evidence="2 3">
    <name type="scientific">Bodo saltans</name>
    <name type="common">Flagellated protozoan</name>
    <dbReference type="NCBI Taxonomy" id="75058"/>
    <lineage>
        <taxon>Eukaryota</taxon>
        <taxon>Discoba</taxon>
        <taxon>Euglenozoa</taxon>
        <taxon>Kinetoplastea</taxon>
        <taxon>Metakinetoplastina</taxon>
        <taxon>Eubodonida</taxon>
        <taxon>Bodonidae</taxon>
        <taxon>Bodo</taxon>
    </lineage>
</organism>
<keyword evidence="3" id="KW-1185">Reference proteome</keyword>
<evidence type="ECO:0000313" key="3">
    <source>
        <dbReference type="Proteomes" id="UP000051952"/>
    </source>
</evidence>
<gene>
    <name evidence="2" type="ORF">BSAL_25745</name>
</gene>
<feature type="region of interest" description="Disordered" evidence="1">
    <location>
        <begin position="1"/>
        <end position="58"/>
    </location>
</feature>
<reference evidence="3" key="1">
    <citation type="submission" date="2015-09" db="EMBL/GenBank/DDBJ databases">
        <authorList>
            <consortium name="Pathogen Informatics"/>
        </authorList>
    </citation>
    <scope>NUCLEOTIDE SEQUENCE [LARGE SCALE GENOMIC DNA]</scope>
    <source>
        <strain evidence="3">Lake Konstanz</strain>
    </source>
</reference>
<sequence>MGKQNGGRQRGATYDITSQLFSGGATGDLSIDSREQFVDEDESDVSTPASQRPSGTVARSSYAAPVGVLQRSVVPAQVRQGTQSMYNNNPGRDDGYQVARANLFEQNNGIAVAQQHPLPAGTTVVAQRPKRMVLLKKDAGQASDRDEFRR</sequence>
<feature type="compositionally biased region" description="Polar residues" evidence="1">
    <location>
        <begin position="45"/>
        <end position="58"/>
    </location>
</feature>
<dbReference type="AlphaFoldDB" id="A0A0S4JF83"/>
<accession>A0A0S4JF83</accession>
<name>A0A0S4JF83_BODSA</name>
<dbReference type="EMBL" id="CYKH01001806">
    <property type="protein sequence ID" value="CUG90250.1"/>
    <property type="molecule type" value="Genomic_DNA"/>
</dbReference>
<dbReference type="Proteomes" id="UP000051952">
    <property type="component" value="Unassembled WGS sequence"/>
</dbReference>
<evidence type="ECO:0000313" key="2">
    <source>
        <dbReference type="EMBL" id="CUG90250.1"/>
    </source>
</evidence>
<dbReference type="VEuPathDB" id="TriTrypDB:BSAL_25745"/>
<protein>
    <submittedName>
        <fullName evidence="2">Uncharacterized protein</fullName>
    </submittedName>
</protein>
<proteinExistence type="predicted"/>